<evidence type="ECO:0000259" key="3">
    <source>
        <dbReference type="Pfam" id="PF13186"/>
    </source>
</evidence>
<dbReference type="GO" id="GO:0051539">
    <property type="term" value="F:4 iron, 4 sulfur cluster binding"/>
    <property type="evidence" value="ECO:0007669"/>
    <property type="project" value="UniProtKB-KW"/>
</dbReference>
<gene>
    <name evidence="4" type="primary">chuR</name>
    <name evidence="4" type="ORF">BWY41_01641</name>
</gene>
<keyword evidence="4" id="KW-0560">Oxidoreductase</keyword>
<proteinExistence type="predicted"/>
<dbReference type="PANTHER" id="PTHR43273:SF3">
    <property type="entry name" value="ANAEROBIC SULFATASE-MATURATING ENZYME HOMOLOG ASLB-RELATED"/>
    <property type="match status" value="1"/>
</dbReference>
<keyword evidence="2" id="KW-0004">4Fe-4S</keyword>
<feature type="domain" description="4Fe4S-binding SPASM" evidence="3">
    <location>
        <begin position="15"/>
        <end position="74"/>
    </location>
</feature>
<evidence type="ECO:0000256" key="1">
    <source>
        <dbReference type="ARBA" id="ARBA00001966"/>
    </source>
</evidence>
<comment type="caution">
    <text evidence="4">The sequence shown here is derived from an EMBL/GenBank/DDBJ whole genome shotgun (WGS) entry which is preliminary data.</text>
</comment>
<dbReference type="Gene3D" id="3.20.20.70">
    <property type="entry name" value="Aldolase class I"/>
    <property type="match status" value="1"/>
</dbReference>
<name>A0A1V5SNF8_9BACT</name>
<dbReference type="InterPro" id="IPR013785">
    <property type="entry name" value="Aldolase_TIM"/>
</dbReference>
<dbReference type="AlphaFoldDB" id="A0A1V5SNF8"/>
<dbReference type="Pfam" id="PF13186">
    <property type="entry name" value="SPASM"/>
    <property type="match status" value="1"/>
</dbReference>
<comment type="cofactor">
    <cofactor evidence="1">
        <name>[4Fe-4S] cluster</name>
        <dbReference type="ChEBI" id="CHEBI:49883"/>
    </cofactor>
</comment>
<reference evidence="4" key="1">
    <citation type="submission" date="2017-02" db="EMBL/GenBank/DDBJ databases">
        <title>Delving into the versatile metabolic prowess of the omnipresent phylum Bacteroidetes.</title>
        <authorList>
            <person name="Nobu M.K."/>
            <person name="Mei R."/>
            <person name="Narihiro T."/>
            <person name="Kuroda K."/>
            <person name="Liu W.-T."/>
        </authorList>
    </citation>
    <scope>NUCLEOTIDE SEQUENCE</scope>
    <source>
        <strain evidence="4">ADurb.Bin276</strain>
    </source>
</reference>
<accession>A0A1V5SNF8</accession>
<dbReference type="EC" id="1.1.99.-" evidence="4"/>
<dbReference type="InterPro" id="IPR023867">
    <property type="entry name" value="Sulphatase_maturase_rSAM"/>
</dbReference>
<dbReference type="EMBL" id="MWBQ01000156">
    <property type="protein sequence ID" value="OQA55492.1"/>
    <property type="molecule type" value="Genomic_DNA"/>
</dbReference>
<keyword evidence="2" id="KW-0479">Metal-binding</keyword>
<dbReference type="Proteomes" id="UP000485569">
    <property type="component" value="Unassembled WGS sequence"/>
</dbReference>
<sequence length="133" mass="14997">MGMQSSLCVFAETCGQALALEADGSIYSCDHFVYPEYRLGHINEGLSSLVYSIAQSNFGLSKQKSLPQLCRKCPYLFACRGECPKNRFLKTPDGEIGLNYLCSGLRKYFSHIDPYMQDMAKELMKTLPGYKLR</sequence>
<keyword evidence="2" id="KW-0408">Iron</keyword>
<organism evidence="4">
    <name type="scientific">Candidatus Atribacter allofermentans</name>
    <dbReference type="NCBI Taxonomy" id="1852833"/>
    <lineage>
        <taxon>Bacteria</taxon>
        <taxon>Pseudomonadati</taxon>
        <taxon>Atribacterota</taxon>
        <taxon>Atribacteria</taxon>
        <taxon>Atribacterales</taxon>
        <taxon>Atribacteraceae</taxon>
        <taxon>Atribacter</taxon>
    </lineage>
</organism>
<keyword evidence="2" id="KW-0411">Iron-sulfur</keyword>
<dbReference type="PANTHER" id="PTHR43273">
    <property type="entry name" value="ANAEROBIC SULFATASE-MATURATING ENZYME HOMOLOG ASLB-RELATED"/>
    <property type="match status" value="1"/>
</dbReference>
<dbReference type="SUPFAM" id="SSF102114">
    <property type="entry name" value="Radical SAM enzymes"/>
    <property type="match status" value="1"/>
</dbReference>
<protein>
    <submittedName>
        <fullName evidence="4">Anaerobic sulfatase-maturating enzyme</fullName>
        <ecNumber evidence="4">1.1.99.-</ecNumber>
    </submittedName>
</protein>
<dbReference type="NCBIfam" id="TIGR04085">
    <property type="entry name" value="rSAM_more_4Fe4S"/>
    <property type="match status" value="1"/>
</dbReference>
<dbReference type="GO" id="GO:0016491">
    <property type="term" value="F:oxidoreductase activity"/>
    <property type="evidence" value="ECO:0007669"/>
    <property type="project" value="UniProtKB-KW"/>
</dbReference>
<dbReference type="InterPro" id="IPR023885">
    <property type="entry name" value="4Fe4S-binding_SPASM_dom"/>
</dbReference>
<evidence type="ECO:0000256" key="2">
    <source>
        <dbReference type="ARBA" id="ARBA00022485"/>
    </source>
</evidence>
<evidence type="ECO:0000313" key="4">
    <source>
        <dbReference type="EMBL" id="OQA55492.1"/>
    </source>
</evidence>
<dbReference type="InterPro" id="IPR058240">
    <property type="entry name" value="rSAM_sf"/>
</dbReference>
<dbReference type="InterPro" id="IPR047207">
    <property type="entry name" value="SPASM_anSME"/>
</dbReference>
<dbReference type="CDD" id="cd21120">
    <property type="entry name" value="SPASM_anSME"/>
    <property type="match status" value="1"/>
</dbReference>